<dbReference type="PANTHER" id="PTHR33154">
    <property type="entry name" value="TRANSCRIPTIONAL REGULATOR, ARSR FAMILY"/>
    <property type="match status" value="1"/>
</dbReference>
<evidence type="ECO:0000256" key="2">
    <source>
        <dbReference type="ARBA" id="ARBA00023125"/>
    </source>
</evidence>
<keyword evidence="2" id="KW-0238">DNA-binding</keyword>
<keyword evidence="6" id="KW-1185">Reference proteome</keyword>
<gene>
    <name evidence="5" type="primary">arsR</name>
    <name evidence="5" type="ORF">BN10_420008</name>
</gene>
<proteinExistence type="predicted"/>
<dbReference type="InterPro" id="IPR001845">
    <property type="entry name" value="HTH_ArsR_DNA-bd_dom"/>
</dbReference>
<evidence type="ECO:0000259" key="4">
    <source>
        <dbReference type="PROSITE" id="PS50987"/>
    </source>
</evidence>
<dbReference type="SUPFAM" id="SSF46785">
    <property type="entry name" value="Winged helix' DNA-binding domain"/>
    <property type="match status" value="1"/>
</dbReference>
<keyword evidence="1" id="KW-0805">Transcription regulation</keyword>
<protein>
    <submittedName>
        <fullName evidence="5">ArsR family transcriptional regulator</fullName>
    </submittedName>
</protein>
<dbReference type="SMART" id="SM00418">
    <property type="entry name" value="HTH_ARSR"/>
    <property type="match status" value="1"/>
</dbReference>
<dbReference type="RefSeq" id="WP_010849748.1">
    <property type="nucleotide sequence ID" value="NZ_HF570956.1"/>
</dbReference>
<evidence type="ECO:0000256" key="3">
    <source>
        <dbReference type="ARBA" id="ARBA00023163"/>
    </source>
</evidence>
<dbReference type="GO" id="GO:0003700">
    <property type="term" value="F:DNA-binding transcription factor activity"/>
    <property type="evidence" value="ECO:0007669"/>
    <property type="project" value="InterPro"/>
</dbReference>
<dbReference type="STRING" id="1193181.BN10_420008"/>
<dbReference type="InterPro" id="IPR011991">
    <property type="entry name" value="ArsR-like_HTH"/>
</dbReference>
<feature type="domain" description="HTH arsR-type" evidence="4">
    <location>
        <begin position="23"/>
        <end position="118"/>
    </location>
</feature>
<dbReference type="EMBL" id="CAIZ01000111">
    <property type="protein sequence ID" value="CCH69872.1"/>
    <property type="molecule type" value="Genomic_DNA"/>
</dbReference>
<dbReference type="Proteomes" id="UP000013167">
    <property type="component" value="Unassembled WGS sequence"/>
</dbReference>
<evidence type="ECO:0000313" key="6">
    <source>
        <dbReference type="Proteomes" id="UP000013167"/>
    </source>
</evidence>
<dbReference type="PROSITE" id="PS50987">
    <property type="entry name" value="HTH_ARSR_2"/>
    <property type="match status" value="1"/>
</dbReference>
<dbReference type="OrthoDB" id="3628603at2"/>
<dbReference type="PANTHER" id="PTHR33154:SF18">
    <property type="entry name" value="ARSENICAL RESISTANCE OPERON REPRESSOR"/>
    <property type="match status" value="1"/>
</dbReference>
<dbReference type="AlphaFoldDB" id="N0DZA1"/>
<dbReference type="CDD" id="cd00090">
    <property type="entry name" value="HTH_ARSR"/>
    <property type="match status" value="1"/>
</dbReference>
<dbReference type="NCBIfam" id="NF033788">
    <property type="entry name" value="HTH_metalloreg"/>
    <property type="match status" value="1"/>
</dbReference>
<organism evidence="5 6">
    <name type="scientific">Phycicoccus elongatus Lp2</name>
    <dbReference type="NCBI Taxonomy" id="1193181"/>
    <lineage>
        <taxon>Bacteria</taxon>
        <taxon>Bacillati</taxon>
        <taxon>Actinomycetota</taxon>
        <taxon>Actinomycetes</taxon>
        <taxon>Micrococcales</taxon>
        <taxon>Intrasporangiaceae</taxon>
        <taxon>Phycicoccus</taxon>
    </lineage>
</organism>
<dbReference type="HOGENOM" id="CLU_097806_3_2_11"/>
<reference evidence="5 6" key="1">
    <citation type="journal article" date="2013" name="ISME J.">
        <title>A metabolic model for members of the genus Tetrasphaera involved in enhanced biological phosphorus removal.</title>
        <authorList>
            <person name="Kristiansen R."/>
            <person name="Nguyen H.T.T."/>
            <person name="Saunders A.M."/>
            <person name="Nielsen J.L."/>
            <person name="Wimmer R."/>
            <person name="Le V.Q."/>
            <person name="McIlroy S.J."/>
            <person name="Petrovski S."/>
            <person name="Seviour R.J."/>
            <person name="Calteau A."/>
            <person name="Nielsen K.L."/>
            <person name="Nielsen P.H."/>
        </authorList>
    </citation>
    <scope>NUCLEOTIDE SEQUENCE [LARGE SCALE GENOMIC DNA]</scope>
    <source>
        <strain evidence="5 6">Lp2</strain>
    </source>
</reference>
<comment type="caution">
    <text evidence="5">The sequence shown here is derived from an EMBL/GenBank/DDBJ whole genome shotgun (WGS) entry which is preliminary data.</text>
</comment>
<keyword evidence="3" id="KW-0804">Transcription</keyword>
<dbReference type="GO" id="GO:0003677">
    <property type="term" value="F:DNA binding"/>
    <property type="evidence" value="ECO:0007669"/>
    <property type="project" value="UniProtKB-KW"/>
</dbReference>
<dbReference type="PRINTS" id="PR00778">
    <property type="entry name" value="HTHARSR"/>
</dbReference>
<dbReference type="InterPro" id="IPR051081">
    <property type="entry name" value="HTH_MetalResp_TranReg"/>
</dbReference>
<evidence type="ECO:0000313" key="5">
    <source>
        <dbReference type="EMBL" id="CCH69872.1"/>
    </source>
</evidence>
<dbReference type="Pfam" id="PF01022">
    <property type="entry name" value="HTH_5"/>
    <property type="match status" value="1"/>
</dbReference>
<dbReference type="Gene3D" id="1.10.10.10">
    <property type="entry name" value="Winged helix-like DNA-binding domain superfamily/Winged helix DNA-binding domain"/>
    <property type="match status" value="1"/>
</dbReference>
<dbReference type="InterPro" id="IPR036388">
    <property type="entry name" value="WH-like_DNA-bd_sf"/>
</dbReference>
<dbReference type="eggNOG" id="COG0640">
    <property type="taxonomic scope" value="Bacteria"/>
</dbReference>
<name>N0DZA1_9MICO</name>
<evidence type="ECO:0000256" key="1">
    <source>
        <dbReference type="ARBA" id="ARBA00023015"/>
    </source>
</evidence>
<sequence>MTVLETPTAADAATCCGLATTPVTEDDATRLAGMFKALGDPVRLRMASMIASAPEVCVCEITPAFDLSSGTISHHLKTLREAGLVDCERRGTFVYYRIQPEALRALSALLSACAAGVGFLGSDPNPRPGRWPA</sequence>
<accession>N0DZA1</accession>
<dbReference type="InterPro" id="IPR036390">
    <property type="entry name" value="WH_DNA-bd_sf"/>
</dbReference>